<protein>
    <submittedName>
        <fullName evidence="5">Protein NIM1-INTERACTING 1-like</fullName>
    </submittedName>
</protein>
<keyword evidence="6" id="KW-1185">Reference proteome</keyword>
<reference evidence="5" key="1">
    <citation type="journal article" date="2023" name="Science">
        <title>Elucidation of the pathway for biosynthesis of saponin adjuvants from the soapbark tree.</title>
        <authorList>
            <person name="Reed J."/>
            <person name="Orme A."/>
            <person name="El-Demerdash A."/>
            <person name="Owen C."/>
            <person name="Martin L.B.B."/>
            <person name="Misra R.C."/>
            <person name="Kikuchi S."/>
            <person name="Rejzek M."/>
            <person name="Martin A.C."/>
            <person name="Harkess A."/>
            <person name="Leebens-Mack J."/>
            <person name="Louveau T."/>
            <person name="Stephenson M.J."/>
            <person name="Osbourn A."/>
        </authorList>
    </citation>
    <scope>NUCLEOTIDE SEQUENCE</scope>
    <source>
        <strain evidence="5">S10</strain>
    </source>
</reference>
<dbReference type="PANTHER" id="PTHR33669">
    <property type="entry name" value="PROTEIN NEGATIVE REGULATOR OF RESISTANCE"/>
    <property type="match status" value="1"/>
</dbReference>
<dbReference type="AlphaFoldDB" id="A0AAD7VJH2"/>
<keyword evidence="3" id="KW-0539">Nucleus</keyword>
<dbReference type="GO" id="GO:0010112">
    <property type="term" value="P:regulation of systemic acquired resistance"/>
    <property type="evidence" value="ECO:0007669"/>
    <property type="project" value="InterPro"/>
</dbReference>
<dbReference type="InterPro" id="IPR031425">
    <property type="entry name" value="NPR1/NH1-interacting"/>
</dbReference>
<comment type="subcellular location">
    <subcellularLocation>
        <location evidence="1">Nucleus</location>
    </subcellularLocation>
</comment>
<evidence type="ECO:0000313" key="6">
    <source>
        <dbReference type="Proteomes" id="UP001163823"/>
    </source>
</evidence>
<evidence type="ECO:0000256" key="3">
    <source>
        <dbReference type="ARBA" id="ARBA00023242"/>
    </source>
</evidence>
<evidence type="ECO:0000256" key="2">
    <source>
        <dbReference type="ARBA" id="ARBA00009937"/>
    </source>
</evidence>
<dbReference type="Proteomes" id="UP001163823">
    <property type="component" value="Chromosome 3"/>
</dbReference>
<dbReference type="PANTHER" id="PTHR33669:SF26">
    <property type="entry name" value="PROTEIN NIM1-INTERACTING 3"/>
    <property type="match status" value="1"/>
</dbReference>
<organism evidence="5 6">
    <name type="scientific">Quillaja saponaria</name>
    <name type="common">Soap bark tree</name>
    <dbReference type="NCBI Taxonomy" id="32244"/>
    <lineage>
        <taxon>Eukaryota</taxon>
        <taxon>Viridiplantae</taxon>
        <taxon>Streptophyta</taxon>
        <taxon>Embryophyta</taxon>
        <taxon>Tracheophyta</taxon>
        <taxon>Spermatophyta</taxon>
        <taxon>Magnoliopsida</taxon>
        <taxon>eudicotyledons</taxon>
        <taxon>Gunneridae</taxon>
        <taxon>Pentapetalae</taxon>
        <taxon>rosids</taxon>
        <taxon>fabids</taxon>
        <taxon>Fabales</taxon>
        <taxon>Quillajaceae</taxon>
        <taxon>Quillaja</taxon>
    </lineage>
</organism>
<feature type="compositionally biased region" description="Basic and acidic residues" evidence="4">
    <location>
        <begin position="91"/>
        <end position="106"/>
    </location>
</feature>
<evidence type="ECO:0000256" key="4">
    <source>
        <dbReference type="SAM" id="MobiDB-lite"/>
    </source>
</evidence>
<sequence length="114" mass="13367">MEGERKKRKLENEKEEEEEEETMEEFFALIRSTKQVRDRIRCGSNELKEKEEKEGGIWKPSFQPEDFMEDDKLSKSTDQAEPSNRKQKAAVAEKEVDKEDKEKEGNGLDLNLSL</sequence>
<feature type="compositionally biased region" description="Basic and acidic residues" evidence="4">
    <location>
        <begin position="44"/>
        <end position="56"/>
    </location>
</feature>
<proteinExistence type="inferred from homology"/>
<dbReference type="GO" id="GO:0005634">
    <property type="term" value="C:nucleus"/>
    <property type="evidence" value="ECO:0007669"/>
    <property type="project" value="UniProtKB-SubCell"/>
</dbReference>
<feature type="compositionally biased region" description="Acidic residues" evidence="4">
    <location>
        <begin position="13"/>
        <end position="24"/>
    </location>
</feature>
<dbReference type="EMBL" id="JARAOO010000003">
    <property type="protein sequence ID" value="KAJ7977829.1"/>
    <property type="molecule type" value="Genomic_DNA"/>
</dbReference>
<dbReference type="Pfam" id="PF15699">
    <property type="entry name" value="NPR1_interact"/>
    <property type="match status" value="1"/>
</dbReference>
<dbReference type="KEGG" id="qsa:O6P43_007395"/>
<evidence type="ECO:0000256" key="1">
    <source>
        <dbReference type="ARBA" id="ARBA00004123"/>
    </source>
</evidence>
<feature type="region of interest" description="Disordered" evidence="4">
    <location>
        <begin position="1"/>
        <end position="26"/>
    </location>
</feature>
<comment type="similarity">
    <text evidence="2">Belongs to the NPR1-interactor family.</text>
</comment>
<gene>
    <name evidence="5" type="ORF">O6P43_007395</name>
</gene>
<accession>A0AAD7VJH2</accession>
<comment type="caution">
    <text evidence="5">The sequence shown here is derived from an EMBL/GenBank/DDBJ whole genome shotgun (WGS) entry which is preliminary data.</text>
</comment>
<name>A0AAD7VJH2_QUISA</name>
<evidence type="ECO:0000313" key="5">
    <source>
        <dbReference type="EMBL" id="KAJ7977829.1"/>
    </source>
</evidence>
<feature type="region of interest" description="Disordered" evidence="4">
    <location>
        <begin position="44"/>
        <end position="114"/>
    </location>
</feature>